<feature type="chain" id="PRO_5017440934" evidence="1">
    <location>
        <begin position="27"/>
        <end position="140"/>
    </location>
</feature>
<dbReference type="PANTHER" id="PTHR21180">
    <property type="entry name" value="ENDONUCLEASE/EXONUCLEASE/PHOSPHATASE FAMILY DOMAIN-CONTAINING PROTEIN 1"/>
    <property type="match status" value="1"/>
</dbReference>
<dbReference type="PANTHER" id="PTHR21180:SF32">
    <property type="entry name" value="ENDONUCLEASE_EXONUCLEASE_PHOSPHATASE FAMILY DOMAIN-CONTAINING PROTEIN 1"/>
    <property type="match status" value="1"/>
</dbReference>
<reference evidence="3" key="1">
    <citation type="submission" date="2018-09" db="EMBL/GenBank/DDBJ databases">
        <authorList>
            <person name="Livingstone P.G."/>
            <person name="Whitworth D.E."/>
        </authorList>
    </citation>
    <scope>NUCLEOTIDE SEQUENCE [LARGE SCALE GENOMIC DNA]</scope>
    <source>
        <strain evidence="3">CA043D</strain>
    </source>
</reference>
<gene>
    <name evidence="2" type="ORF">D7X32_13800</name>
</gene>
<evidence type="ECO:0000313" key="3">
    <source>
        <dbReference type="Proteomes" id="UP000268313"/>
    </source>
</evidence>
<keyword evidence="3" id="KW-1185">Reference proteome</keyword>
<dbReference type="SUPFAM" id="SSF47781">
    <property type="entry name" value="RuvA domain 2-like"/>
    <property type="match status" value="1"/>
</dbReference>
<dbReference type="Proteomes" id="UP000268313">
    <property type="component" value="Unassembled WGS sequence"/>
</dbReference>
<dbReference type="Gene3D" id="1.10.150.320">
    <property type="entry name" value="Photosystem II 12 kDa extrinsic protein"/>
    <property type="match status" value="1"/>
</dbReference>
<dbReference type="GO" id="GO:0015628">
    <property type="term" value="P:protein secretion by the type II secretion system"/>
    <property type="evidence" value="ECO:0007669"/>
    <property type="project" value="TreeGrafter"/>
</dbReference>
<evidence type="ECO:0000313" key="2">
    <source>
        <dbReference type="EMBL" id="RKH03471.1"/>
    </source>
</evidence>
<feature type="signal peptide" evidence="1">
    <location>
        <begin position="1"/>
        <end position="26"/>
    </location>
</feature>
<accession>A0A3A8KGZ3</accession>
<dbReference type="OrthoDB" id="5515367at2"/>
<protein>
    <submittedName>
        <fullName evidence="2">Helix-hairpin-helix domain-containing protein</fullName>
    </submittedName>
</protein>
<proteinExistence type="predicted"/>
<organism evidence="2 3">
    <name type="scientific">Corallococcus carmarthensis</name>
    <dbReference type="NCBI Taxonomy" id="2316728"/>
    <lineage>
        <taxon>Bacteria</taxon>
        <taxon>Pseudomonadati</taxon>
        <taxon>Myxococcota</taxon>
        <taxon>Myxococcia</taxon>
        <taxon>Myxococcales</taxon>
        <taxon>Cystobacterineae</taxon>
        <taxon>Myxococcaceae</taxon>
        <taxon>Corallococcus</taxon>
    </lineage>
</organism>
<dbReference type="InterPro" id="IPR051675">
    <property type="entry name" value="Endo/Exo/Phosphatase_dom_1"/>
</dbReference>
<sequence length="140" mass="14365">MRRFGRTSALAALSLGLLALGFTARARWPDSRPSLDCPPEAVRLDPSGLATCGAGTVPTGAQALALGLKLDLNAASESELALLPGVGRDLAKRLVSAREEQGRFASWEDVDAVPGVGAAKLETLRAATVLDAAAATGSVW</sequence>
<comment type="caution">
    <text evidence="2">The sequence shown here is derived from an EMBL/GenBank/DDBJ whole genome shotgun (WGS) entry which is preliminary data.</text>
</comment>
<name>A0A3A8KGZ3_9BACT</name>
<evidence type="ECO:0000256" key="1">
    <source>
        <dbReference type="SAM" id="SignalP"/>
    </source>
</evidence>
<dbReference type="EMBL" id="RAWE01000040">
    <property type="protein sequence ID" value="RKH03471.1"/>
    <property type="molecule type" value="Genomic_DNA"/>
</dbReference>
<dbReference type="Pfam" id="PF12836">
    <property type="entry name" value="HHH_3"/>
    <property type="match status" value="1"/>
</dbReference>
<dbReference type="GO" id="GO:0015627">
    <property type="term" value="C:type II protein secretion system complex"/>
    <property type="evidence" value="ECO:0007669"/>
    <property type="project" value="TreeGrafter"/>
</dbReference>
<dbReference type="AlphaFoldDB" id="A0A3A8KGZ3"/>
<keyword evidence="1" id="KW-0732">Signal</keyword>
<dbReference type="InterPro" id="IPR010994">
    <property type="entry name" value="RuvA_2-like"/>
</dbReference>